<keyword evidence="3" id="KW-1185">Reference proteome</keyword>
<dbReference type="AlphaFoldDB" id="A0A9W6TS89"/>
<reference evidence="2" key="1">
    <citation type="submission" date="2023-04" db="EMBL/GenBank/DDBJ databases">
        <title>Phytophthora lilii NBRC 32176.</title>
        <authorList>
            <person name="Ichikawa N."/>
            <person name="Sato H."/>
            <person name="Tonouchi N."/>
        </authorList>
    </citation>
    <scope>NUCLEOTIDE SEQUENCE</scope>
    <source>
        <strain evidence="2">NBRC 32176</strain>
    </source>
</reference>
<evidence type="ECO:0000313" key="2">
    <source>
        <dbReference type="EMBL" id="GMF19044.1"/>
    </source>
</evidence>
<sequence length="173" mass="19040">MKSTVALLGNGNANLYNRNLLLLSPANAFAELGSEHAIALLRVAQSNRKDQPVYIRSAFERTSNLSSNDEALEHFCASIENCPRLRNCSSTWSWMLAHTKSTVLPARVGKRDFTTISAMSNASFSSSDSLNFQYALSSCSSELQHHNHFRRMSTGSSDSITQDASSNMLVGCW</sequence>
<evidence type="ECO:0000256" key="1">
    <source>
        <dbReference type="SAM" id="MobiDB-lite"/>
    </source>
</evidence>
<organism evidence="2 3">
    <name type="scientific">Phytophthora lilii</name>
    <dbReference type="NCBI Taxonomy" id="2077276"/>
    <lineage>
        <taxon>Eukaryota</taxon>
        <taxon>Sar</taxon>
        <taxon>Stramenopiles</taxon>
        <taxon>Oomycota</taxon>
        <taxon>Peronosporomycetes</taxon>
        <taxon>Peronosporales</taxon>
        <taxon>Peronosporaceae</taxon>
        <taxon>Phytophthora</taxon>
    </lineage>
</organism>
<name>A0A9W6TS89_9STRA</name>
<feature type="region of interest" description="Disordered" evidence="1">
    <location>
        <begin position="154"/>
        <end position="173"/>
    </location>
</feature>
<dbReference type="Proteomes" id="UP001165083">
    <property type="component" value="Unassembled WGS sequence"/>
</dbReference>
<evidence type="ECO:0000313" key="3">
    <source>
        <dbReference type="Proteomes" id="UP001165083"/>
    </source>
</evidence>
<proteinExistence type="predicted"/>
<protein>
    <submittedName>
        <fullName evidence="2">Unnamed protein product</fullName>
    </submittedName>
</protein>
<comment type="caution">
    <text evidence="2">The sequence shown here is derived from an EMBL/GenBank/DDBJ whole genome shotgun (WGS) entry which is preliminary data.</text>
</comment>
<accession>A0A9W6TS89</accession>
<gene>
    <name evidence="2" type="ORF">Plil01_000721900</name>
</gene>
<dbReference type="EMBL" id="BSXW01000333">
    <property type="protein sequence ID" value="GMF19044.1"/>
    <property type="molecule type" value="Genomic_DNA"/>
</dbReference>